<feature type="domain" description="Ice-binding protein C-terminal" evidence="4">
    <location>
        <begin position="350"/>
        <end position="373"/>
    </location>
</feature>
<reference evidence="6" key="1">
    <citation type="submission" date="2016-03" db="EMBL/GenBank/DDBJ databases">
        <authorList>
            <person name="Ploux O."/>
        </authorList>
    </citation>
    <scope>NUCLEOTIDE SEQUENCE</scope>
    <source>
        <strain evidence="6">UC10</strain>
    </source>
</reference>
<accession>A0A1Y5PUA6</accession>
<sequence length="380" mass="38630">MGRAFSFETGRSTVLFSTRILLPAALAAMALSIPALAQNPTITGIDALREWNLVVLGNLDSSSEVEGRTFVGGNLTGNSSNYGTRATTSANGQPGLTVVGNVNGGHKNLNNGSGAVVGGNVTSGFNLNGPSQTVKVGGMIRNTNVNQNSVLSNLDASDPAFGLGLQQQKADLKSSLGSLSFDMGTLAANSQMSMQGNRGIFDAQPDAQGLAVFAITAADLDKIGEIQFNLGGADTAIVNVSGRTVNLNDNFLGGTANLGENLIWNFPDAEELRLTTAWGGSVLAPLADAETRNYIQGSAVFGNLKQNGEMHIGTFKGGYVTPPSGGTSSGGDSSTGGAPGGGGSSGGAVPVPEPGMVGLFGLGVAGLILWRRRRARQGGE</sequence>
<keyword evidence="2" id="KW-0472">Membrane</keyword>
<dbReference type="NCBIfam" id="TIGR04215">
    <property type="entry name" value="choice_anch_A"/>
    <property type="match status" value="1"/>
</dbReference>
<organism evidence="6">
    <name type="scientific">uncultured Sphingopyxis sp</name>
    <dbReference type="NCBI Taxonomy" id="310581"/>
    <lineage>
        <taxon>Bacteria</taxon>
        <taxon>Pseudomonadati</taxon>
        <taxon>Pseudomonadota</taxon>
        <taxon>Alphaproteobacteria</taxon>
        <taxon>Sphingomonadales</taxon>
        <taxon>Sphingomonadaceae</taxon>
        <taxon>Sphingopyxis</taxon>
        <taxon>environmental samples</taxon>
    </lineage>
</organism>
<keyword evidence="3" id="KW-0732">Signal</keyword>
<dbReference type="AlphaFoldDB" id="A0A1Y5PUA6"/>
<evidence type="ECO:0000256" key="2">
    <source>
        <dbReference type="SAM" id="Phobius"/>
    </source>
</evidence>
<keyword evidence="2" id="KW-0812">Transmembrane</keyword>
<feature type="transmembrane region" description="Helical" evidence="2">
    <location>
        <begin position="354"/>
        <end position="370"/>
    </location>
</feature>
<protein>
    <submittedName>
        <fullName evidence="6">Putative PEP-CTERM exosortase interaction domain-containing protein</fullName>
    </submittedName>
</protein>
<dbReference type="EMBL" id="LT598653">
    <property type="protein sequence ID" value="SBV32215.1"/>
    <property type="molecule type" value="Genomic_DNA"/>
</dbReference>
<evidence type="ECO:0000259" key="5">
    <source>
        <dbReference type="Pfam" id="PF20597"/>
    </source>
</evidence>
<feature type="compositionally biased region" description="Low complexity" evidence="1">
    <location>
        <begin position="317"/>
        <end position="326"/>
    </location>
</feature>
<feature type="domain" description="Choice-of-anchor A" evidence="5">
    <location>
        <begin position="46"/>
        <end position="311"/>
    </location>
</feature>
<feature type="chain" id="PRO_5012328300" evidence="3">
    <location>
        <begin position="38"/>
        <end position="380"/>
    </location>
</feature>
<evidence type="ECO:0000256" key="1">
    <source>
        <dbReference type="SAM" id="MobiDB-lite"/>
    </source>
</evidence>
<feature type="compositionally biased region" description="Gly residues" evidence="1">
    <location>
        <begin position="327"/>
        <end position="346"/>
    </location>
</feature>
<dbReference type="NCBIfam" id="TIGR02595">
    <property type="entry name" value="PEP_CTERM"/>
    <property type="match status" value="1"/>
</dbReference>
<dbReference type="InterPro" id="IPR013424">
    <property type="entry name" value="Ice-binding_C"/>
</dbReference>
<dbReference type="KEGG" id="sphu:SPPYR_1095"/>
<gene>
    <name evidence="6" type="ORF">SPPYR_1095</name>
</gene>
<dbReference type="Pfam" id="PF07589">
    <property type="entry name" value="PEP-CTERM"/>
    <property type="match status" value="1"/>
</dbReference>
<feature type="region of interest" description="Disordered" evidence="1">
    <location>
        <begin position="316"/>
        <end position="350"/>
    </location>
</feature>
<evidence type="ECO:0000256" key="3">
    <source>
        <dbReference type="SAM" id="SignalP"/>
    </source>
</evidence>
<evidence type="ECO:0000313" key="6">
    <source>
        <dbReference type="EMBL" id="SBV32215.1"/>
    </source>
</evidence>
<keyword evidence="2" id="KW-1133">Transmembrane helix</keyword>
<dbReference type="InterPro" id="IPR026588">
    <property type="entry name" value="Choice_anch_A"/>
</dbReference>
<name>A0A1Y5PUA6_9SPHN</name>
<dbReference type="Pfam" id="PF20597">
    <property type="entry name" value="pAdhesive_15"/>
    <property type="match status" value="1"/>
</dbReference>
<evidence type="ECO:0000259" key="4">
    <source>
        <dbReference type="Pfam" id="PF07589"/>
    </source>
</evidence>
<proteinExistence type="predicted"/>
<feature type="signal peptide" evidence="3">
    <location>
        <begin position="1"/>
        <end position="37"/>
    </location>
</feature>